<protein>
    <recommendedName>
        <fullName evidence="4">CPBP family intramembrane metalloprotease</fullName>
    </recommendedName>
</protein>
<organism evidence="2 3">
    <name type="scientific">Oerskovia jenensis</name>
    <dbReference type="NCBI Taxonomy" id="162169"/>
    <lineage>
        <taxon>Bacteria</taxon>
        <taxon>Bacillati</taxon>
        <taxon>Actinomycetota</taxon>
        <taxon>Actinomycetes</taxon>
        <taxon>Micrococcales</taxon>
        <taxon>Cellulomonadaceae</taxon>
        <taxon>Oerskovia</taxon>
    </lineage>
</organism>
<dbReference type="EMBL" id="JAFBBO010000001">
    <property type="protein sequence ID" value="MBM7480925.1"/>
    <property type="molecule type" value="Genomic_DNA"/>
</dbReference>
<feature type="transmembrane region" description="Helical" evidence="1">
    <location>
        <begin position="140"/>
        <end position="166"/>
    </location>
</feature>
<accession>A0ABS2LKF8</accession>
<feature type="transmembrane region" description="Helical" evidence="1">
    <location>
        <begin position="12"/>
        <end position="29"/>
    </location>
</feature>
<name>A0ABS2LKF8_9CELL</name>
<evidence type="ECO:0000313" key="2">
    <source>
        <dbReference type="EMBL" id="MBM7480925.1"/>
    </source>
</evidence>
<keyword evidence="1" id="KW-0812">Transmembrane</keyword>
<dbReference type="Proteomes" id="UP000698059">
    <property type="component" value="Unassembled WGS sequence"/>
</dbReference>
<keyword evidence="1" id="KW-1133">Transmembrane helix</keyword>
<dbReference type="RefSeq" id="WP_205308611.1">
    <property type="nucleotide sequence ID" value="NZ_BAAAVF010000001.1"/>
</dbReference>
<evidence type="ECO:0008006" key="4">
    <source>
        <dbReference type="Google" id="ProtNLM"/>
    </source>
</evidence>
<keyword evidence="3" id="KW-1185">Reference proteome</keyword>
<evidence type="ECO:0000313" key="3">
    <source>
        <dbReference type="Proteomes" id="UP000698059"/>
    </source>
</evidence>
<sequence>MSSWPESVMTGLGLGLAEATVLLNVYLWAGRTASRATGSISRPTPRKTAGWIWSAHQGTAHPLAVVQQSFRHLEIGTVLAVVLVVGEELVLRLVQGLATPLHASLGIGASVLAGVILAWSARQPWYQSLFTVLSALVSGIVHALVFAATGDLLVVLTAAAMLYLVLKRL</sequence>
<reference evidence="2 3" key="1">
    <citation type="submission" date="2021-01" db="EMBL/GenBank/DDBJ databases">
        <title>Sequencing the genomes of 1000 actinobacteria strains.</title>
        <authorList>
            <person name="Klenk H.-P."/>
        </authorList>
    </citation>
    <scope>NUCLEOTIDE SEQUENCE [LARGE SCALE GENOMIC DNA]</scope>
    <source>
        <strain evidence="2 3">DSM 46000</strain>
    </source>
</reference>
<keyword evidence="1" id="KW-0472">Membrane</keyword>
<feature type="transmembrane region" description="Helical" evidence="1">
    <location>
        <begin position="101"/>
        <end position="120"/>
    </location>
</feature>
<gene>
    <name evidence="2" type="ORF">JOD49_003845</name>
</gene>
<proteinExistence type="predicted"/>
<comment type="caution">
    <text evidence="2">The sequence shown here is derived from an EMBL/GenBank/DDBJ whole genome shotgun (WGS) entry which is preliminary data.</text>
</comment>
<evidence type="ECO:0000256" key="1">
    <source>
        <dbReference type="SAM" id="Phobius"/>
    </source>
</evidence>